<evidence type="ECO:0000313" key="2">
    <source>
        <dbReference type="Proteomes" id="UP001157046"/>
    </source>
</evidence>
<protein>
    <submittedName>
        <fullName evidence="1">Uncharacterized protein</fullName>
    </submittedName>
</protein>
<dbReference type="Proteomes" id="UP001157046">
    <property type="component" value="Unassembled WGS sequence"/>
</dbReference>
<proteinExistence type="predicted"/>
<accession>A0ABQ6J8F0</accession>
<comment type="caution">
    <text evidence="1">The sequence shown here is derived from an EMBL/GenBank/DDBJ whole genome shotgun (WGS) entry which is preliminary data.</text>
</comment>
<evidence type="ECO:0000313" key="1">
    <source>
        <dbReference type="EMBL" id="GMA83061.1"/>
    </source>
</evidence>
<reference evidence="2" key="1">
    <citation type="journal article" date="2019" name="Int. J. Syst. Evol. Microbiol.">
        <title>The Global Catalogue of Microorganisms (GCM) 10K type strain sequencing project: providing services to taxonomists for standard genome sequencing and annotation.</title>
        <authorList>
            <consortium name="The Broad Institute Genomics Platform"/>
            <consortium name="The Broad Institute Genome Sequencing Center for Infectious Disease"/>
            <person name="Wu L."/>
            <person name="Ma J."/>
        </authorList>
    </citation>
    <scope>NUCLEOTIDE SEQUENCE [LARGE SCALE GENOMIC DNA]</scope>
    <source>
        <strain evidence="2">NBRC 102030</strain>
    </source>
</reference>
<name>A0ABQ6J8F0_9GAMM</name>
<organism evidence="1 2">
    <name type="scientific">Shewanella glacialipiscicola</name>
    <dbReference type="NCBI Taxonomy" id="614069"/>
    <lineage>
        <taxon>Bacteria</taxon>
        <taxon>Pseudomonadati</taxon>
        <taxon>Pseudomonadota</taxon>
        <taxon>Gammaproteobacteria</taxon>
        <taxon>Alteromonadales</taxon>
        <taxon>Shewanellaceae</taxon>
        <taxon>Shewanella</taxon>
    </lineage>
</organism>
<keyword evidence="2" id="KW-1185">Reference proteome</keyword>
<sequence length="65" mass="7408">MMYLDSFVSVDLTVAYLELYLVISRLFETTSVSLITWLISNIVLFCCVEFGSCDVVKSQMDNLNN</sequence>
<gene>
    <name evidence="1" type="ORF">GCM10025855_25940</name>
</gene>
<dbReference type="EMBL" id="BSUY01000001">
    <property type="protein sequence ID" value="GMA83061.1"/>
    <property type="molecule type" value="Genomic_DNA"/>
</dbReference>